<evidence type="ECO:0000313" key="1">
    <source>
        <dbReference type="EMBL" id="GJT07128.1"/>
    </source>
</evidence>
<gene>
    <name evidence="1" type="ORF">Tco_0841590</name>
</gene>
<reference evidence="1" key="1">
    <citation type="journal article" date="2022" name="Int. J. Mol. Sci.">
        <title>Draft Genome of Tanacetum Coccineum: Genomic Comparison of Closely Related Tanacetum-Family Plants.</title>
        <authorList>
            <person name="Yamashiro T."/>
            <person name="Shiraishi A."/>
            <person name="Nakayama K."/>
            <person name="Satake H."/>
        </authorList>
    </citation>
    <scope>NUCLEOTIDE SEQUENCE</scope>
</reference>
<protein>
    <submittedName>
        <fullName evidence="1">Uncharacterized protein</fullName>
    </submittedName>
</protein>
<organism evidence="1 2">
    <name type="scientific">Tanacetum coccineum</name>
    <dbReference type="NCBI Taxonomy" id="301880"/>
    <lineage>
        <taxon>Eukaryota</taxon>
        <taxon>Viridiplantae</taxon>
        <taxon>Streptophyta</taxon>
        <taxon>Embryophyta</taxon>
        <taxon>Tracheophyta</taxon>
        <taxon>Spermatophyta</taxon>
        <taxon>Magnoliopsida</taxon>
        <taxon>eudicotyledons</taxon>
        <taxon>Gunneridae</taxon>
        <taxon>Pentapetalae</taxon>
        <taxon>asterids</taxon>
        <taxon>campanulids</taxon>
        <taxon>Asterales</taxon>
        <taxon>Asteraceae</taxon>
        <taxon>Asteroideae</taxon>
        <taxon>Anthemideae</taxon>
        <taxon>Anthemidinae</taxon>
        <taxon>Tanacetum</taxon>
    </lineage>
</organism>
<comment type="caution">
    <text evidence="1">The sequence shown here is derived from an EMBL/GenBank/DDBJ whole genome shotgun (WGS) entry which is preliminary data.</text>
</comment>
<proteinExistence type="predicted"/>
<name>A0ABQ5B0P2_9ASTR</name>
<accession>A0ABQ5B0P2</accession>
<dbReference type="Proteomes" id="UP001151760">
    <property type="component" value="Unassembled WGS sequence"/>
</dbReference>
<reference evidence="1" key="2">
    <citation type="submission" date="2022-01" db="EMBL/GenBank/DDBJ databases">
        <authorList>
            <person name="Yamashiro T."/>
            <person name="Shiraishi A."/>
            <person name="Satake H."/>
            <person name="Nakayama K."/>
        </authorList>
    </citation>
    <scope>NUCLEOTIDE SEQUENCE</scope>
</reference>
<keyword evidence="2" id="KW-1185">Reference proteome</keyword>
<sequence>MAFTQEDCRGQDMEPLLPKAQRNLWLRYQVKGYTKDIVHDFEQRLDIIFGRHVNRVHVLDFAGLTKEMGQTLADRIRMVYFGAKGQALFTTHAWRRLFKIPGLLLGGARRRMTWRQFILALGLHTFEEMAEDGFEAYCEFLGHAPSYTFIRDPVRRLCYRLISYSIFGRGLAPEKVTATDLFYLRSMDQGTANVPYLLAQYLFRHAKGRKSKARMSEGYFIRHLAEHFGFVSDEGLMGLFVIACVLSVIDLEELVKLNICVRLGDTWAWVGPGPERQPIAAVGAPEVTEGAPDVDEGAQAFPATIQACQPPPTAALTRTMAQRLSRLQEEVHNLPADMGEQREVLDSMTHDFTWTVTSLSLMMDKSGVRYMSYLDTRVPYQRRRVIRGLERPALQQPHLMRTS</sequence>
<evidence type="ECO:0000313" key="2">
    <source>
        <dbReference type="Proteomes" id="UP001151760"/>
    </source>
</evidence>
<dbReference type="EMBL" id="BQNB010012726">
    <property type="protein sequence ID" value="GJT07128.1"/>
    <property type="molecule type" value="Genomic_DNA"/>
</dbReference>